<name>A0AA40FWJ8_9HYME</name>
<sequence length="57" mass="6225">MKGDEAGVDSDGDGGEMKVVEEHRQVIVKPLGGREVQLQCPTKQKANEARQTFKVEA</sequence>
<protein>
    <submittedName>
        <fullName evidence="1">Uncharacterized protein</fullName>
    </submittedName>
</protein>
<evidence type="ECO:0000313" key="1">
    <source>
        <dbReference type="EMBL" id="KAK1126698.1"/>
    </source>
</evidence>
<dbReference type="EMBL" id="JAHYIQ010000013">
    <property type="protein sequence ID" value="KAK1126698.1"/>
    <property type="molecule type" value="Genomic_DNA"/>
</dbReference>
<dbReference type="Proteomes" id="UP001177670">
    <property type="component" value="Unassembled WGS sequence"/>
</dbReference>
<gene>
    <name evidence="1" type="ORF">K0M31_004322</name>
</gene>
<organism evidence="1 2">
    <name type="scientific">Melipona bicolor</name>
    <dbReference type="NCBI Taxonomy" id="60889"/>
    <lineage>
        <taxon>Eukaryota</taxon>
        <taxon>Metazoa</taxon>
        <taxon>Ecdysozoa</taxon>
        <taxon>Arthropoda</taxon>
        <taxon>Hexapoda</taxon>
        <taxon>Insecta</taxon>
        <taxon>Pterygota</taxon>
        <taxon>Neoptera</taxon>
        <taxon>Endopterygota</taxon>
        <taxon>Hymenoptera</taxon>
        <taxon>Apocrita</taxon>
        <taxon>Aculeata</taxon>
        <taxon>Apoidea</taxon>
        <taxon>Anthophila</taxon>
        <taxon>Apidae</taxon>
        <taxon>Melipona</taxon>
    </lineage>
</organism>
<keyword evidence="2" id="KW-1185">Reference proteome</keyword>
<reference evidence="1" key="1">
    <citation type="submission" date="2021-10" db="EMBL/GenBank/DDBJ databases">
        <title>Melipona bicolor Genome sequencing and assembly.</title>
        <authorList>
            <person name="Araujo N.S."/>
            <person name="Arias M.C."/>
        </authorList>
    </citation>
    <scope>NUCLEOTIDE SEQUENCE</scope>
    <source>
        <strain evidence="1">USP_2M_L1-L4_2017</strain>
        <tissue evidence="1">Whole body</tissue>
    </source>
</reference>
<evidence type="ECO:0000313" key="2">
    <source>
        <dbReference type="Proteomes" id="UP001177670"/>
    </source>
</evidence>
<accession>A0AA40FWJ8</accession>
<dbReference type="AlphaFoldDB" id="A0AA40FWJ8"/>
<proteinExistence type="predicted"/>
<comment type="caution">
    <text evidence="1">The sequence shown here is derived from an EMBL/GenBank/DDBJ whole genome shotgun (WGS) entry which is preliminary data.</text>
</comment>